<organism evidence="1 2">
    <name type="scientific">Eumeta variegata</name>
    <name type="common">Bagworm moth</name>
    <name type="synonym">Eumeta japonica</name>
    <dbReference type="NCBI Taxonomy" id="151549"/>
    <lineage>
        <taxon>Eukaryota</taxon>
        <taxon>Metazoa</taxon>
        <taxon>Ecdysozoa</taxon>
        <taxon>Arthropoda</taxon>
        <taxon>Hexapoda</taxon>
        <taxon>Insecta</taxon>
        <taxon>Pterygota</taxon>
        <taxon>Neoptera</taxon>
        <taxon>Endopterygota</taxon>
        <taxon>Lepidoptera</taxon>
        <taxon>Glossata</taxon>
        <taxon>Ditrysia</taxon>
        <taxon>Tineoidea</taxon>
        <taxon>Psychidae</taxon>
        <taxon>Oiketicinae</taxon>
        <taxon>Eumeta</taxon>
    </lineage>
</organism>
<proteinExistence type="predicted"/>
<evidence type="ECO:0000313" key="2">
    <source>
        <dbReference type="Proteomes" id="UP000299102"/>
    </source>
</evidence>
<reference evidence="1 2" key="1">
    <citation type="journal article" date="2019" name="Commun. Biol.">
        <title>The bagworm genome reveals a unique fibroin gene that provides high tensile strength.</title>
        <authorList>
            <person name="Kono N."/>
            <person name="Nakamura H."/>
            <person name="Ohtoshi R."/>
            <person name="Tomita M."/>
            <person name="Numata K."/>
            <person name="Arakawa K."/>
        </authorList>
    </citation>
    <scope>NUCLEOTIDE SEQUENCE [LARGE SCALE GENOMIC DNA]</scope>
</reference>
<comment type="caution">
    <text evidence="1">The sequence shown here is derived from an EMBL/GenBank/DDBJ whole genome shotgun (WGS) entry which is preliminary data.</text>
</comment>
<dbReference type="AlphaFoldDB" id="A0A4C1XNZ1"/>
<evidence type="ECO:0000313" key="1">
    <source>
        <dbReference type="EMBL" id="GBP63939.1"/>
    </source>
</evidence>
<keyword evidence="2" id="KW-1185">Reference proteome</keyword>
<protein>
    <submittedName>
        <fullName evidence="1">Uncharacterized protein</fullName>
    </submittedName>
</protein>
<gene>
    <name evidence="1" type="ORF">EVAR_40190_1</name>
</gene>
<name>A0A4C1XNZ1_EUMVA</name>
<sequence>MTYQAQRRQLWAMGRAGQRLQRTRLARSVKYHALIEYGGEVAASIVVFCPVSESSRGQFSLLSLHQHCSVSIRHPIPSQEVGHALVTPQRLQLSMGDGDRLLLTARLLVRPSKLLHK</sequence>
<dbReference type="Proteomes" id="UP000299102">
    <property type="component" value="Unassembled WGS sequence"/>
</dbReference>
<dbReference type="EMBL" id="BGZK01000883">
    <property type="protein sequence ID" value="GBP63939.1"/>
    <property type="molecule type" value="Genomic_DNA"/>
</dbReference>
<accession>A0A4C1XNZ1</accession>